<dbReference type="GO" id="GO:0016477">
    <property type="term" value="P:cell migration"/>
    <property type="evidence" value="ECO:0007669"/>
    <property type="project" value="TreeGrafter"/>
</dbReference>
<feature type="compositionally biased region" description="Basic and acidic residues" evidence="2">
    <location>
        <begin position="1814"/>
        <end position="1829"/>
    </location>
</feature>
<feature type="region of interest" description="Disordered" evidence="2">
    <location>
        <begin position="459"/>
        <end position="478"/>
    </location>
</feature>
<dbReference type="Gene3D" id="2.60.40.150">
    <property type="entry name" value="C2 domain"/>
    <property type="match status" value="1"/>
</dbReference>
<feature type="non-terminal residue" evidence="6">
    <location>
        <position position="1"/>
    </location>
</feature>
<protein>
    <recommendedName>
        <fullName evidence="8">Rho GTPase-activating protein 100F</fullName>
    </recommendedName>
</protein>
<reference evidence="6 7" key="1">
    <citation type="submission" date="2019-01" db="EMBL/GenBank/DDBJ databases">
        <title>A draft genome assembly of the solar-powered sea slug Elysia chlorotica.</title>
        <authorList>
            <person name="Cai H."/>
            <person name="Li Q."/>
            <person name="Fang X."/>
            <person name="Li J."/>
            <person name="Curtis N.E."/>
            <person name="Altenburger A."/>
            <person name="Shibata T."/>
            <person name="Feng M."/>
            <person name="Maeda T."/>
            <person name="Schwartz J.A."/>
            <person name="Shigenobu S."/>
            <person name="Lundholm N."/>
            <person name="Nishiyama T."/>
            <person name="Yang H."/>
            <person name="Hasebe M."/>
            <person name="Li S."/>
            <person name="Pierce S.K."/>
            <person name="Wang J."/>
        </authorList>
    </citation>
    <scope>NUCLEOTIDE SEQUENCE [LARGE SCALE GENOMIC DNA]</scope>
    <source>
        <strain evidence="6">EC2010</strain>
        <tissue evidence="6">Whole organism of an adult</tissue>
    </source>
</reference>
<feature type="region of interest" description="Disordered" evidence="2">
    <location>
        <begin position="329"/>
        <end position="352"/>
    </location>
</feature>
<dbReference type="GO" id="GO:0030030">
    <property type="term" value="P:cell projection organization"/>
    <property type="evidence" value="ECO:0007669"/>
    <property type="project" value="TreeGrafter"/>
</dbReference>
<comment type="caution">
    <text evidence="6">The sequence shown here is derived from an EMBL/GenBank/DDBJ whole genome shotgun (WGS) entry which is preliminary data.</text>
</comment>
<feature type="region of interest" description="Disordered" evidence="2">
    <location>
        <begin position="593"/>
        <end position="669"/>
    </location>
</feature>
<feature type="compositionally biased region" description="Low complexity" evidence="2">
    <location>
        <begin position="1175"/>
        <end position="1185"/>
    </location>
</feature>
<feature type="compositionally biased region" description="Polar residues" evidence="2">
    <location>
        <begin position="606"/>
        <end position="615"/>
    </location>
</feature>
<gene>
    <name evidence="6" type="ORF">EGW08_000862</name>
</gene>
<feature type="compositionally biased region" description="Polar residues" evidence="2">
    <location>
        <begin position="292"/>
        <end position="311"/>
    </location>
</feature>
<dbReference type="InterPro" id="IPR000008">
    <property type="entry name" value="C2_dom"/>
</dbReference>
<dbReference type="SUPFAM" id="SSF49562">
    <property type="entry name" value="C2 domain (Calcium/lipid-binding domain, CaLB)"/>
    <property type="match status" value="1"/>
</dbReference>
<feature type="region of interest" description="Disordered" evidence="2">
    <location>
        <begin position="878"/>
        <end position="912"/>
    </location>
</feature>
<dbReference type="STRING" id="188477.A0A3S1CFJ8"/>
<feature type="region of interest" description="Disordered" evidence="2">
    <location>
        <begin position="372"/>
        <end position="421"/>
    </location>
</feature>
<accession>A0A3S1CFJ8</accession>
<keyword evidence="1" id="KW-0343">GTPase activation</keyword>
<dbReference type="InterPro" id="IPR057459">
    <property type="entry name" value="SYDE1/2_C2"/>
</dbReference>
<feature type="region of interest" description="Disordered" evidence="2">
    <location>
        <begin position="1175"/>
        <end position="1196"/>
    </location>
</feature>
<feature type="compositionally biased region" description="Basic and acidic residues" evidence="2">
    <location>
        <begin position="530"/>
        <end position="548"/>
    </location>
</feature>
<evidence type="ECO:0008006" key="8">
    <source>
        <dbReference type="Google" id="ProtNLM"/>
    </source>
</evidence>
<feature type="region of interest" description="Disordered" evidence="2">
    <location>
        <begin position="1771"/>
        <end position="1837"/>
    </location>
</feature>
<dbReference type="CDD" id="cd00030">
    <property type="entry name" value="C2"/>
    <property type="match status" value="1"/>
</dbReference>
<dbReference type="OrthoDB" id="120383at2759"/>
<evidence type="ECO:0000256" key="1">
    <source>
        <dbReference type="ARBA" id="ARBA00022468"/>
    </source>
</evidence>
<evidence type="ECO:0000313" key="6">
    <source>
        <dbReference type="EMBL" id="RUS91345.1"/>
    </source>
</evidence>
<feature type="domain" description="C2" evidence="3">
    <location>
        <begin position="1422"/>
        <end position="1540"/>
    </location>
</feature>
<feature type="compositionally biased region" description="Basic and acidic residues" evidence="2">
    <location>
        <begin position="35"/>
        <end position="45"/>
    </location>
</feature>
<dbReference type="InterPro" id="IPR001478">
    <property type="entry name" value="PDZ"/>
</dbReference>
<evidence type="ECO:0000259" key="4">
    <source>
        <dbReference type="PROSITE" id="PS50106"/>
    </source>
</evidence>
<dbReference type="InterPro" id="IPR035892">
    <property type="entry name" value="C2_domain_sf"/>
</dbReference>
<dbReference type="SUPFAM" id="SSF50156">
    <property type="entry name" value="PDZ domain-like"/>
    <property type="match status" value="1"/>
</dbReference>
<sequence length="1837" mass="203354">CDEKQQNFPLEYGEEDPRNSEDPIKAVTSGSSSHPHTEETRDANDSTRLLQATGDNVSAVTNIRTTATVNTKPHCPNNANIEGNATTKLIQGAEGNSKCAQIILLESGSLSQEPDPSDSEPLITGTEASAPSKDKSNSLPYAQVPNHPDQAEIAPSAPEVAGTPRRRRQARPLSSPASIRHSIKPETPQHAARIDPESKSDASEALKSEKNEGSSANSTSEGDTLRGPSRSPARAWGRSASHEEPSRIKRDEHLGSVQQQPSIAVGIPQNDAVLKELTTHSRFQSSEHRIHQISQNRGHQDTGITNAPQKPQQHQYLTEQQQLTLQRLKQQEEKHQKQRLQQKQRQDQHLQQHFQLHQQEGAQTLKNIRYSSSHEPHQQEISQPSSETLNKVDSSGQHLQQPHSQYQQQQQQHQQHRPSHQVGHFHLYQQYQIYQNEVHKEQQQKYQLYRDQHYPTEISQEHSRFSQYSLSSRSHDLSQSSNLYHNELTLPHPYRQQGPYKVYQGHSQQTQSQYRKIQQNYPSQQNQRHSSQERRQIKHEQQHEENHHQPQLKQQQQQQQQQQQHYSQFHQQRPNPQQEQFLSQDRLLLQQQLQNQQKQKGHDISHSASVPSTFAQHHPHPGITDTQLQTTRSFERGRPATKESLSLPAASLSSHTVHPSSSPSSSSSSLLAASKSLVPNNIGTYSSGEQHAVYANVRPPNGAAFGLGPVGLEMGIKSMEVEDDSFVVETVEIIKRPGQTLGFYIREGNGYDRSDGVFISRIQMGTVAQSNGLLHVGDEIVTVNNVHVGNMSLDDVVILMSIPKKLVLTIRTRRSSSKNKSCPALPVLPAERPDPPIVVLKKGRSSSASALEMTEKCSDLYQPGQSFAQYPLQAADYAPRRDIPGGSGTHERRATSADRSGAGGTSPSSRYASIFISPGRAEAKLLSDDGIESSNSSNEGSLPRSIASSKAGSEVRPGPNLNQQEIIGLGELPMHQQYQQHLQHYPGGYMSVTNPIYDQFPDREARQPWQSAADVSLGRRAGGMAKSPSRPGSHAQHSAGGIVGGAGATGLRGRQGAGLDVPHAYKEPPYMNIGAIRDGLSQQQGYQQHSHHHQHQVHPHLLPHHFSPASQPHYPFQSSVPQQQQQQQFSLYPQSIGGSGAGEGVGGNLSQHYRGGMPLSLLPQEDRRGQERLRSLLSASSTSKSRYGRLLRSRSPEGCYNSDSEIVFSRDQHHTQPQDGGRGFASDYETYGGAFSDDEPVYSIPRVPSSSSSELEILLKKFTTLSQELQQEQSRLKRQLSSRDKGSGPLALARADSIPGDEYVCAGPSGQASPNPVRRAAATQTAGLQPRLSRHVSVDAPPSAASFLYSTSQHESHPDLAGRVSHGGVAISTSQTSTQLVRQQQGFLDDPGGSPASQAISSRLRDMHLTRKPLHIPYSEFEPYKVDMRKRVEMTRSGGLDGLLSVHIMSGQGLKSSKTSLRDLYCVVAVDSLNKARTMIRTGAINFDWDEAFDVDLEDSKEVSFLIYHWDPHFKHRLCFHGSILLPGYVISSHKRHVAIKLEPKGILFVTLLYKEPAISLQRLPSVRKNALFGVELETVILREASGLNVPRLVHKCVLEVERRGLETVGIYRLCGSARRKAMLRDAFQLDSAGVDLSAENVSDIHVVTGVLKDYLRELPEPLFTNALYQMLLDALSVRMPCDPEGSAKLMLSILECLPSANQDTMALLLNHLRRIAALSDKNKMGIDNLAICFGPVLLCPAPNSTPDPLLDFRKHIEVLRYLLEIWDYDGSSSTGTSKSPTADTVVSMETGDSSIKTSSGKQMSQPDSNMRNLSHEGEDTLKPRDNAVREGSLPRH</sequence>
<feature type="region of interest" description="Disordered" evidence="2">
    <location>
        <begin position="1273"/>
        <end position="1293"/>
    </location>
</feature>
<dbReference type="Proteomes" id="UP000271974">
    <property type="component" value="Unassembled WGS sequence"/>
</dbReference>
<dbReference type="CDD" id="cd06718">
    <property type="entry name" value="PDZ_Par6-like"/>
    <property type="match status" value="1"/>
</dbReference>
<dbReference type="Pfam" id="PF00595">
    <property type="entry name" value="PDZ"/>
    <property type="match status" value="1"/>
</dbReference>
<proteinExistence type="predicted"/>
<feature type="compositionally biased region" description="Low complexity" evidence="2">
    <location>
        <begin position="397"/>
        <end position="413"/>
    </location>
</feature>
<dbReference type="Pfam" id="PF25336">
    <property type="entry name" value="C2_SYDE"/>
    <property type="match status" value="1"/>
</dbReference>
<feature type="compositionally biased region" description="Basic and acidic residues" evidence="2">
    <location>
        <begin position="240"/>
        <end position="254"/>
    </location>
</feature>
<dbReference type="SUPFAM" id="SSF48350">
    <property type="entry name" value="GTPase activation domain, GAP"/>
    <property type="match status" value="1"/>
</dbReference>
<dbReference type="PROSITE" id="PS50106">
    <property type="entry name" value="PDZ"/>
    <property type="match status" value="1"/>
</dbReference>
<feature type="region of interest" description="Disordered" evidence="2">
    <location>
        <begin position="929"/>
        <end position="961"/>
    </location>
</feature>
<feature type="compositionally biased region" description="Basic and acidic residues" evidence="2">
    <location>
        <begin position="192"/>
        <end position="212"/>
    </location>
</feature>
<feature type="region of interest" description="Disordered" evidence="2">
    <location>
        <begin position="1"/>
        <end position="47"/>
    </location>
</feature>
<feature type="compositionally biased region" description="Low complexity" evidence="2">
    <location>
        <begin position="465"/>
        <end position="478"/>
    </location>
</feature>
<feature type="region of interest" description="Disordered" evidence="2">
    <location>
        <begin position="490"/>
        <end position="581"/>
    </location>
</feature>
<keyword evidence="7" id="KW-1185">Reference proteome</keyword>
<organism evidence="6 7">
    <name type="scientific">Elysia chlorotica</name>
    <name type="common">Eastern emerald elysia</name>
    <name type="synonym">Sea slug</name>
    <dbReference type="NCBI Taxonomy" id="188477"/>
    <lineage>
        <taxon>Eukaryota</taxon>
        <taxon>Metazoa</taxon>
        <taxon>Spiralia</taxon>
        <taxon>Lophotrochozoa</taxon>
        <taxon>Mollusca</taxon>
        <taxon>Gastropoda</taxon>
        <taxon>Heterobranchia</taxon>
        <taxon>Euthyneura</taxon>
        <taxon>Panpulmonata</taxon>
        <taxon>Sacoglossa</taxon>
        <taxon>Placobranchoidea</taxon>
        <taxon>Plakobranchidae</taxon>
        <taxon>Elysia</taxon>
    </lineage>
</organism>
<evidence type="ECO:0000259" key="3">
    <source>
        <dbReference type="PROSITE" id="PS50004"/>
    </source>
</evidence>
<dbReference type="Pfam" id="PF00620">
    <property type="entry name" value="RhoGAP"/>
    <property type="match status" value="1"/>
</dbReference>
<feature type="region of interest" description="Disordered" evidence="2">
    <location>
        <begin position="282"/>
        <end position="317"/>
    </location>
</feature>
<feature type="compositionally biased region" description="Polar residues" evidence="2">
    <location>
        <begin position="213"/>
        <end position="222"/>
    </location>
</feature>
<feature type="compositionally biased region" description="Polar residues" evidence="2">
    <location>
        <begin position="1791"/>
        <end position="1813"/>
    </location>
</feature>
<dbReference type="PANTHER" id="PTHR46150:SF3">
    <property type="entry name" value="RHO GTPASE-ACTIVATING PROTEIN 100F"/>
    <property type="match status" value="1"/>
</dbReference>
<feature type="compositionally biased region" description="Basic and acidic residues" evidence="2">
    <location>
        <begin position="878"/>
        <end position="896"/>
    </location>
</feature>
<dbReference type="InterPro" id="IPR008936">
    <property type="entry name" value="Rho_GTPase_activation_prot"/>
</dbReference>
<dbReference type="SMART" id="SM00324">
    <property type="entry name" value="RhoGAP"/>
    <property type="match status" value="1"/>
</dbReference>
<feature type="compositionally biased region" description="Polar residues" evidence="2">
    <location>
        <begin position="505"/>
        <end position="529"/>
    </location>
</feature>
<feature type="domain" description="Rho-GAP" evidence="5">
    <location>
        <begin position="1575"/>
        <end position="1771"/>
    </location>
</feature>
<dbReference type="PROSITE" id="PS50004">
    <property type="entry name" value="C2"/>
    <property type="match status" value="1"/>
</dbReference>
<dbReference type="GO" id="GO:0007165">
    <property type="term" value="P:signal transduction"/>
    <property type="evidence" value="ECO:0007669"/>
    <property type="project" value="InterPro"/>
</dbReference>
<dbReference type="PROSITE" id="PS50238">
    <property type="entry name" value="RHOGAP"/>
    <property type="match status" value="1"/>
</dbReference>
<feature type="compositionally biased region" description="Polar residues" evidence="2">
    <location>
        <begin position="379"/>
        <end position="396"/>
    </location>
</feature>
<evidence type="ECO:0000259" key="5">
    <source>
        <dbReference type="PROSITE" id="PS50238"/>
    </source>
</evidence>
<dbReference type="SMART" id="SM00239">
    <property type="entry name" value="C2"/>
    <property type="match status" value="1"/>
</dbReference>
<dbReference type="PANTHER" id="PTHR46150">
    <property type="entry name" value="RHO GTPASE-ACTIVATING PROTEIN 100F"/>
    <property type="match status" value="1"/>
</dbReference>
<feature type="compositionally biased region" description="Basic and acidic residues" evidence="2">
    <location>
        <begin position="15"/>
        <end position="24"/>
    </location>
</feature>
<feature type="compositionally biased region" description="Low complexity" evidence="2">
    <location>
        <begin position="932"/>
        <end position="942"/>
    </location>
</feature>
<dbReference type="GO" id="GO:0046578">
    <property type="term" value="P:regulation of Ras protein signal transduction"/>
    <property type="evidence" value="ECO:0007669"/>
    <property type="project" value="TreeGrafter"/>
</dbReference>
<dbReference type="InterPro" id="IPR000198">
    <property type="entry name" value="RhoGAP_dom"/>
</dbReference>
<feature type="domain" description="PDZ" evidence="4">
    <location>
        <begin position="730"/>
        <end position="800"/>
    </location>
</feature>
<evidence type="ECO:0000256" key="2">
    <source>
        <dbReference type="SAM" id="MobiDB-lite"/>
    </source>
</evidence>
<name>A0A3S1CFJ8_ELYCH</name>
<feature type="compositionally biased region" description="Low complexity" evidence="2">
    <location>
        <begin position="644"/>
        <end position="669"/>
    </location>
</feature>
<feature type="region of interest" description="Disordered" evidence="2">
    <location>
        <begin position="109"/>
        <end position="268"/>
    </location>
</feature>
<dbReference type="SMART" id="SM00228">
    <property type="entry name" value="PDZ"/>
    <property type="match status" value="1"/>
</dbReference>
<feature type="region of interest" description="Disordered" evidence="2">
    <location>
        <begin position="1020"/>
        <end position="1040"/>
    </location>
</feature>
<feature type="compositionally biased region" description="Low complexity" evidence="2">
    <location>
        <begin position="549"/>
        <end position="572"/>
    </location>
</feature>
<dbReference type="GO" id="GO:0097060">
    <property type="term" value="C:synaptic membrane"/>
    <property type="evidence" value="ECO:0007669"/>
    <property type="project" value="TreeGrafter"/>
</dbReference>
<dbReference type="InterPro" id="IPR052118">
    <property type="entry name" value="Rho-GAP_regulator"/>
</dbReference>
<feature type="compositionally biased region" description="Low complexity" evidence="2">
    <location>
        <begin position="1771"/>
        <end position="1780"/>
    </location>
</feature>
<dbReference type="Gene3D" id="1.10.555.10">
    <property type="entry name" value="Rho GTPase activation protein"/>
    <property type="match status" value="1"/>
</dbReference>
<dbReference type="EMBL" id="RQTK01000013">
    <property type="protein sequence ID" value="RUS91345.1"/>
    <property type="molecule type" value="Genomic_DNA"/>
</dbReference>
<dbReference type="GO" id="GO:0005096">
    <property type="term" value="F:GTPase activator activity"/>
    <property type="evidence" value="ECO:0007669"/>
    <property type="project" value="UniProtKB-KW"/>
</dbReference>
<evidence type="ECO:0000313" key="7">
    <source>
        <dbReference type="Proteomes" id="UP000271974"/>
    </source>
</evidence>
<dbReference type="Gene3D" id="2.30.42.10">
    <property type="match status" value="1"/>
</dbReference>
<dbReference type="InterPro" id="IPR036034">
    <property type="entry name" value="PDZ_sf"/>
</dbReference>